<comment type="caution">
    <text evidence="2">The sequence shown here is derived from an EMBL/GenBank/DDBJ whole genome shotgun (WGS) entry which is preliminary data.</text>
</comment>
<gene>
    <name evidence="2" type="ORF">H8K32_11345</name>
</gene>
<dbReference type="EMBL" id="JACOFV010000010">
    <property type="protein sequence ID" value="MBC3862698.1"/>
    <property type="molecule type" value="Genomic_DNA"/>
</dbReference>
<dbReference type="PANTHER" id="PTHR39200:SF1">
    <property type="entry name" value="AUTO-TRANSPORTER ADHESIN HEAD GIN DOMAIN-CONTAINING PROTEIN-RELATED"/>
    <property type="match status" value="1"/>
</dbReference>
<reference evidence="2" key="1">
    <citation type="submission" date="2020-08" db="EMBL/GenBank/DDBJ databases">
        <title>Novel species isolated from subtropical streams in China.</title>
        <authorList>
            <person name="Lu H."/>
        </authorList>
    </citation>
    <scope>NUCLEOTIDE SEQUENCE</scope>
    <source>
        <strain evidence="2">KACC 12607</strain>
    </source>
</reference>
<proteinExistence type="predicted"/>
<keyword evidence="3" id="KW-1185">Reference proteome</keyword>
<dbReference type="Proteomes" id="UP000634011">
    <property type="component" value="Unassembled WGS sequence"/>
</dbReference>
<dbReference type="AlphaFoldDB" id="A0A923HHU7"/>
<organism evidence="2 3">
    <name type="scientific">Undibacterium jejuense</name>
    <dbReference type="NCBI Taxonomy" id="1344949"/>
    <lineage>
        <taxon>Bacteria</taxon>
        <taxon>Pseudomonadati</taxon>
        <taxon>Pseudomonadota</taxon>
        <taxon>Betaproteobacteria</taxon>
        <taxon>Burkholderiales</taxon>
        <taxon>Oxalobacteraceae</taxon>
        <taxon>Undibacterium</taxon>
    </lineage>
</organism>
<dbReference type="Gene3D" id="2.160.20.120">
    <property type="match status" value="1"/>
</dbReference>
<dbReference type="Pfam" id="PF10988">
    <property type="entry name" value="DUF2807"/>
    <property type="match status" value="1"/>
</dbReference>
<dbReference type="RefSeq" id="WP_186912633.1">
    <property type="nucleotide sequence ID" value="NZ_JACOFV010000010.1"/>
</dbReference>
<evidence type="ECO:0000259" key="1">
    <source>
        <dbReference type="Pfam" id="PF10988"/>
    </source>
</evidence>
<evidence type="ECO:0000313" key="2">
    <source>
        <dbReference type="EMBL" id="MBC3862698.1"/>
    </source>
</evidence>
<dbReference type="PANTHER" id="PTHR39200">
    <property type="entry name" value="HYPOTHETICAL EXPORTED PROTEIN"/>
    <property type="match status" value="1"/>
</dbReference>
<evidence type="ECO:0000313" key="3">
    <source>
        <dbReference type="Proteomes" id="UP000634011"/>
    </source>
</evidence>
<feature type="domain" description="Putative auto-transporter adhesin head GIN" evidence="1">
    <location>
        <begin position="157"/>
        <end position="252"/>
    </location>
</feature>
<protein>
    <submittedName>
        <fullName evidence="2">DUF2807 domain-containing protein</fullName>
    </submittedName>
</protein>
<accession>A0A923HHU7</accession>
<name>A0A923HHU7_9BURK</name>
<dbReference type="InterPro" id="IPR021255">
    <property type="entry name" value="DUF2807"/>
</dbReference>
<sequence length="268" mass="28765">MKNFLSGRIFRLFIYIGLCTILETVLVADAQAVSEVRGGHARERRSIDARVTNVVMSGPIQFILKPSIVPDLYVTGDPSLVTKVTTIIDGNTLYIATKGIFIAAGKTQKTIVEIHLPKIEKLQCSANGDSSVIGFKGDNLDLDLRGSGNFILDADYVNLKIRSTGSGTVQLRLQNMQTISINSQGKGPILLNGQTKNFDAQVSGAGGLNATAMRAQQGTLNLTGSADVAVYVNTEISAFALGSGNLRILGNPIRRHVEHRGSGQIIWQ</sequence>